<keyword evidence="1" id="KW-1133">Transmembrane helix</keyword>
<feature type="transmembrane region" description="Helical" evidence="1">
    <location>
        <begin position="268"/>
        <end position="298"/>
    </location>
</feature>
<feature type="transmembrane region" description="Helical" evidence="1">
    <location>
        <begin position="57"/>
        <end position="76"/>
    </location>
</feature>
<dbReference type="eggNOG" id="COG2205">
    <property type="taxonomic scope" value="Bacteria"/>
</dbReference>
<proteinExistence type="predicted"/>
<dbReference type="InterPro" id="IPR025291">
    <property type="entry name" value="DUF4153"/>
</dbReference>
<dbReference type="Pfam" id="PF13687">
    <property type="entry name" value="DUF4153"/>
    <property type="match status" value="1"/>
</dbReference>
<keyword evidence="3" id="KW-1185">Reference proteome</keyword>
<feature type="transmembrane region" description="Helical" evidence="1">
    <location>
        <begin position="414"/>
        <end position="432"/>
    </location>
</feature>
<name>F2JL51_CELLD</name>
<dbReference type="EMBL" id="CP002582">
    <property type="protein sequence ID" value="ADZ85696.1"/>
    <property type="molecule type" value="Genomic_DNA"/>
</dbReference>
<protein>
    <submittedName>
        <fullName evidence="2">Uncharacterized protein</fullName>
    </submittedName>
</protein>
<feature type="transmembrane region" description="Helical" evidence="1">
    <location>
        <begin position="153"/>
        <end position="178"/>
    </location>
</feature>
<keyword evidence="1" id="KW-0472">Membrane</keyword>
<feature type="transmembrane region" description="Helical" evidence="1">
    <location>
        <begin position="32"/>
        <end position="50"/>
    </location>
</feature>
<evidence type="ECO:0000256" key="1">
    <source>
        <dbReference type="SAM" id="Phobius"/>
    </source>
</evidence>
<feature type="transmembrane region" description="Helical" evidence="1">
    <location>
        <begin position="351"/>
        <end position="376"/>
    </location>
</feature>
<dbReference type="RefSeq" id="WP_013658968.1">
    <property type="nucleotide sequence ID" value="NC_015275.1"/>
</dbReference>
<dbReference type="Proteomes" id="UP000008467">
    <property type="component" value="Chromosome"/>
</dbReference>
<dbReference type="KEGG" id="cle:Clole_4018"/>
<feature type="transmembrane region" description="Helical" evidence="1">
    <location>
        <begin position="198"/>
        <end position="217"/>
    </location>
</feature>
<gene>
    <name evidence="2" type="ordered locus">Clole_4018</name>
</gene>
<feature type="transmembrane region" description="Helical" evidence="1">
    <location>
        <begin position="7"/>
        <end position="26"/>
    </location>
</feature>
<feature type="transmembrane region" description="Helical" evidence="1">
    <location>
        <begin position="82"/>
        <end position="100"/>
    </location>
</feature>
<feature type="transmembrane region" description="Helical" evidence="1">
    <location>
        <begin position="388"/>
        <end position="409"/>
    </location>
</feature>
<evidence type="ECO:0000313" key="3">
    <source>
        <dbReference type="Proteomes" id="UP000008467"/>
    </source>
</evidence>
<dbReference type="HOGENOM" id="CLU_025121_1_0_9"/>
<accession>F2JL51</accession>
<reference evidence="2 3" key="1">
    <citation type="journal article" date="2011" name="J. Bacteriol.">
        <title>Complete genome sequence of the cellulose-degrading bacterium Cellulosilyticum lentocellum.</title>
        <authorList>
            <consortium name="US DOE Joint Genome Institute"/>
            <person name="Miller D.A."/>
            <person name="Suen G."/>
            <person name="Bruce D."/>
            <person name="Copeland A."/>
            <person name="Cheng J.F."/>
            <person name="Detter C."/>
            <person name="Goodwin L.A."/>
            <person name="Han C.S."/>
            <person name="Hauser L.J."/>
            <person name="Land M.L."/>
            <person name="Lapidus A."/>
            <person name="Lucas S."/>
            <person name="Meincke L."/>
            <person name="Pitluck S."/>
            <person name="Tapia R."/>
            <person name="Teshima H."/>
            <person name="Woyke T."/>
            <person name="Fox B.G."/>
            <person name="Angert E.R."/>
            <person name="Currie C.R."/>
        </authorList>
    </citation>
    <scope>NUCLEOTIDE SEQUENCE [LARGE SCALE GENOMIC DNA]</scope>
    <source>
        <strain evidence="3">ATCC 49066 / DSM 5427 / NCIMB 11756 / RHM5</strain>
    </source>
</reference>
<dbReference type="AlphaFoldDB" id="F2JL51"/>
<evidence type="ECO:0000313" key="2">
    <source>
        <dbReference type="EMBL" id="ADZ85696.1"/>
    </source>
</evidence>
<sequence length="542" mass="61447">MEKAEKWMLGGTLVLAIIVMETILFGGLGLGVVAGVIAYFVCLGLFSKLYKRSMSKLAKWLMIPIVLSTLDFVIFGNTVLRGFNIIFLGILMLLHALEVFGKCEQAAFLPAWVGEVLSLGITLPFASINKPVVLVKDELGTGQKKNMKVIGKVLLGVVIATPILLVVVGLLASADAAFEGIINFAFQNLTFNFDKLGAKSFFVVILFFMFFSYFYGLSHKEVREVRENYIDPQRVRDSLLMEDESERILNEEHDLINQEDSVVNQPGIYLDFVVVSTIGTLLCVVYLIFCCSQLAYFVSAFKGVLPADFSSSEYARRGFFETLPIVGFNLLTIMFLSYITKREKGKKNTYIKVMISFITGFTAFMVTCALSKMFMYMERYGLSLWRVYVAWFLVLSLMVVILVFAKVFWQKLKLIKIVFIVFTVMYLGLNYSNVDYLVARQNVNLYKQGKTSDLSGCYNLSSSALGPIKELVASHPEVLEYQEDMYYDTATYILSRLEYNLQNEKWQAFNLADYRGRDYLEKIKEAGYESIEGAVRPLVFLR</sequence>
<keyword evidence="1" id="KW-0812">Transmembrane</keyword>
<feature type="transmembrane region" description="Helical" evidence="1">
    <location>
        <begin position="318"/>
        <end position="339"/>
    </location>
</feature>
<dbReference type="STRING" id="642492.Clole_4018"/>
<organism evidence="2 3">
    <name type="scientific">Cellulosilyticum lentocellum (strain ATCC 49066 / DSM 5427 / NCIMB 11756 / RHM5)</name>
    <name type="common">Clostridium lentocellum</name>
    <dbReference type="NCBI Taxonomy" id="642492"/>
    <lineage>
        <taxon>Bacteria</taxon>
        <taxon>Bacillati</taxon>
        <taxon>Bacillota</taxon>
        <taxon>Clostridia</taxon>
        <taxon>Lachnospirales</taxon>
        <taxon>Cellulosilyticaceae</taxon>
        <taxon>Cellulosilyticum</taxon>
    </lineage>
</organism>